<organism evidence="2 3">
    <name type="scientific">Pedobacter psychroterrae</name>
    <dbReference type="NCBI Taxonomy" id="2530453"/>
    <lineage>
        <taxon>Bacteria</taxon>
        <taxon>Pseudomonadati</taxon>
        <taxon>Bacteroidota</taxon>
        <taxon>Sphingobacteriia</taxon>
        <taxon>Sphingobacteriales</taxon>
        <taxon>Sphingobacteriaceae</taxon>
        <taxon>Pedobacter</taxon>
    </lineage>
</organism>
<keyword evidence="1" id="KW-1133">Transmembrane helix</keyword>
<feature type="transmembrane region" description="Helical" evidence="1">
    <location>
        <begin position="122"/>
        <end position="142"/>
    </location>
</feature>
<sequence length="206" mass="23813">MNKKFDWKNFQLEIKRRWKKILQDLIIFFSSWTYLIAALFKRFYEGFRNIDFIIYFLVVILIVGGLGISPIAYKIYYKGENNPENILELAKALSTYFITIIATSSADLILNKLPNHKEARSLRMPALTFLILGGIAIFLVQYDLLPDYSLEIAFYATISALFLWWITNSVDKKYKLEDKDDDSAAPIGGPYVDLTDNAQEIPNVKM</sequence>
<name>A0A4R0NKV5_9SPHI</name>
<keyword evidence="3" id="KW-1185">Reference proteome</keyword>
<feature type="transmembrane region" description="Helical" evidence="1">
    <location>
        <begin position="52"/>
        <end position="73"/>
    </location>
</feature>
<dbReference type="RefSeq" id="WP_131595918.1">
    <property type="nucleotide sequence ID" value="NZ_SJSL01000002.1"/>
</dbReference>
<protein>
    <submittedName>
        <fullName evidence="2">Uncharacterized protein</fullName>
    </submittedName>
</protein>
<evidence type="ECO:0000313" key="2">
    <source>
        <dbReference type="EMBL" id="TCD01226.1"/>
    </source>
</evidence>
<dbReference type="Proteomes" id="UP000293347">
    <property type="component" value="Unassembled WGS sequence"/>
</dbReference>
<reference evidence="2 3" key="1">
    <citation type="submission" date="2019-02" db="EMBL/GenBank/DDBJ databases">
        <title>Pedobacter sp. RP-1-14 sp. nov., isolated from Arctic soil.</title>
        <authorList>
            <person name="Dahal R.H."/>
        </authorList>
    </citation>
    <scope>NUCLEOTIDE SEQUENCE [LARGE SCALE GENOMIC DNA]</scope>
    <source>
        <strain evidence="2 3">RP-1-14</strain>
    </source>
</reference>
<evidence type="ECO:0000256" key="1">
    <source>
        <dbReference type="SAM" id="Phobius"/>
    </source>
</evidence>
<evidence type="ECO:0000313" key="3">
    <source>
        <dbReference type="Proteomes" id="UP000293347"/>
    </source>
</evidence>
<dbReference type="EMBL" id="SJSL01000002">
    <property type="protein sequence ID" value="TCD01226.1"/>
    <property type="molecule type" value="Genomic_DNA"/>
</dbReference>
<dbReference type="AlphaFoldDB" id="A0A4R0NKV5"/>
<feature type="transmembrane region" description="Helical" evidence="1">
    <location>
        <begin position="20"/>
        <end position="40"/>
    </location>
</feature>
<gene>
    <name evidence="2" type="ORF">EZ437_10745</name>
</gene>
<keyword evidence="1" id="KW-0472">Membrane</keyword>
<feature type="transmembrane region" description="Helical" evidence="1">
    <location>
        <begin position="148"/>
        <end position="166"/>
    </location>
</feature>
<keyword evidence="1" id="KW-0812">Transmembrane</keyword>
<proteinExistence type="predicted"/>
<comment type="caution">
    <text evidence="2">The sequence shown here is derived from an EMBL/GenBank/DDBJ whole genome shotgun (WGS) entry which is preliminary data.</text>
</comment>
<accession>A0A4R0NKV5</accession>